<evidence type="ECO:0000256" key="3">
    <source>
        <dbReference type="ARBA" id="ARBA00023163"/>
    </source>
</evidence>
<evidence type="ECO:0000256" key="5">
    <source>
        <dbReference type="SAM" id="MobiDB-lite"/>
    </source>
</evidence>
<accession>A0A7J6F997</accession>
<dbReference type="Proteomes" id="UP000583929">
    <property type="component" value="Unassembled WGS sequence"/>
</dbReference>
<feature type="compositionally biased region" description="Basic and acidic residues" evidence="5">
    <location>
        <begin position="120"/>
        <end position="130"/>
    </location>
</feature>
<sequence length="444" mass="49414">MNRIERSGEESPYLNESSSSQCRNRKTKTGFWKVTGRGKEIENSLGEKSYLTFYKGSSKSSQRTGYTMQEFFIPPLHHLHQDEFILVICSLKWDSRKRGRKSDKQKPTLLNSGSKKKKQKENAPHHKEGEPIFGNNIITSDLVNPIPSAAIPLVLGHGDVNYQPVLPMVSPDANFNYQTSSFMLDKDIQVPPVADGKVSEITTFDLGDPSASVDVSSLVYNDVSLQLYSPDSSQQTMSAVFGNAIQAPSGVEGKLSDLIYDFAQVLGNEMQAPLGPVVISPTEYRHNEVSSQFASPDNEVQISSDLQNPLAYGVISPPLHYDDYASFQPVSQISSLDFCKQTLTSMFDTQEPVPFVASCNDEVNHQLSRPIYSPNVSNEYFRNWCVVDPEENNNGTTTDYPSNASNLRTSPKRSYLDGLLTSYGHAEEVNESRVKKSVYYLLDG</sequence>
<evidence type="ECO:0000313" key="8">
    <source>
        <dbReference type="EMBL" id="KAF4400906.1"/>
    </source>
</evidence>
<dbReference type="GO" id="GO:0006355">
    <property type="term" value="P:regulation of DNA-templated transcription"/>
    <property type="evidence" value="ECO:0007669"/>
    <property type="project" value="InterPro"/>
</dbReference>
<dbReference type="AlphaFoldDB" id="A0A7J6F997"/>
<evidence type="ECO:0000256" key="2">
    <source>
        <dbReference type="ARBA" id="ARBA00023125"/>
    </source>
</evidence>
<keyword evidence="3" id="KW-0804">Transcription</keyword>
<name>A0A7J6F997_CANSA</name>
<dbReference type="PROSITE" id="PS51005">
    <property type="entry name" value="NAC"/>
    <property type="match status" value="1"/>
</dbReference>
<feature type="domain" description="NAC" evidence="6">
    <location>
        <begin position="1"/>
        <end position="94"/>
    </location>
</feature>
<dbReference type="SUPFAM" id="SSF101941">
    <property type="entry name" value="NAC domain"/>
    <property type="match status" value="1"/>
</dbReference>
<organism evidence="7 9">
    <name type="scientific">Cannabis sativa</name>
    <name type="common">Hemp</name>
    <name type="synonym">Marijuana</name>
    <dbReference type="NCBI Taxonomy" id="3483"/>
    <lineage>
        <taxon>Eukaryota</taxon>
        <taxon>Viridiplantae</taxon>
        <taxon>Streptophyta</taxon>
        <taxon>Embryophyta</taxon>
        <taxon>Tracheophyta</taxon>
        <taxon>Spermatophyta</taxon>
        <taxon>Magnoliopsida</taxon>
        <taxon>eudicotyledons</taxon>
        <taxon>Gunneridae</taxon>
        <taxon>Pentapetalae</taxon>
        <taxon>rosids</taxon>
        <taxon>fabids</taxon>
        <taxon>Rosales</taxon>
        <taxon>Cannabaceae</taxon>
        <taxon>Cannabis</taxon>
    </lineage>
</organism>
<evidence type="ECO:0000313" key="9">
    <source>
        <dbReference type="Proteomes" id="UP000525078"/>
    </source>
</evidence>
<dbReference type="InterPro" id="IPR036093">
    <property type="entry name" value="NAC_dom_sf"/>
</dbReference>
<evidence type="ECO:0000259" key="6">
    <source>
        <dbReference type="PROSITE" id="PS51005"/>
    </source>
</evidence>
<evidence type="ECO:0000256" key="1">
    <source>
        <dbReference type="ARBA" id="ARBA00023015"/>
    </source>
</evidence>
<gene>
    <name evidence="7" type="ORF">F8388_003697</name>
    <name evidence="8" type="ORF">G4B88_013747</name>
</gene>
<evidence type="ECO:0000256" key="4">
    <source>
        <dbReference type="ARBA" id="ARBA00023242"/>
    </source>
</evidence>
<evidence type="ECO:0000313" key="7">
    <source>
        <dbReference type="EMBL" id="KAF4366459.1"/>
    </source>
</evidence>
<dbReference type="EMBL" id="JAATIQ010000013">
    <property type="protein sequence ID" value="KAF4400906.1"/>
    <property type="molecule type" value="Genomic_DNA"/>
</dbReference>
<dbReference type="EMBL" id="JAATIP010000150">
    <property type="protein sequence ID" value="KAF4366459.1"/>
    <property type="molecule type" value="Genomic_DNA"/>
</dbReference>
<dbReference type="PANTHER" id="PTHR31744:SF92">
    <property type="entry name" value="NAC DOMAIN-CONTAINING PROTEIN 87"/>
    <property type="match status" value="1"/>
</dbReference>
<dbReference type="InterPro" id="IPR003441">
    <property type="entry name" value="NAC-dom"/>
</dbReference>
<feature type="region of interest" description="Disordered" evidence="5">
    <location>
        <begin position="99"/>
        <end position="131"/>
    </location>
</feature>
<reference evidence="9 10" key="1">
    <citation type="journal article" date="2020" name="bioRxiv">
        <title>Sequence and annotation of 42 cannabis genomes reveals extensive copy number variation in cannabinoid synthesis and pathogen resistance genes.</title>
        <authorList>
            <person name="Mckernan K.J."/>
            <person name="Helbert Y."/>
            <person name="Kane L.T."/>
            <person name="Ebling H."/>
            <person name="Zhang L."/>
            <person name="Liu B."/>
            <person name="Eaton Z."/>
            <person name="Mclaughlin S."/>
            <person name="Kingan S."/>
            <person name="Baybayan P."/>
            <person name="Concepcion G."/>
            <person name="Jordan M."/>
            <person name="Riva A."/>
            <person name="Barbazuk W."/>
            <person name="Harkins T."/>
        </authorList>
    </citation>
    <scope>NUCLEOTIDE SEQUENCE [LARGE SCALE GENOMIC DNA]</scope>
    <source>
        <strain evidence="9 10">cv. Jamaican Lion 4</strain>
        <strain evidence="8">Father</strain>
        <strain evidence="7">Mother</strain>
        <tissue evidence="7">Leaf</tissue>
    </source>
</reference>
<keyword evidence="10" id="KW-1185">Reference proteome</keyword>
<feature type="region of interest" description="Disordered" evidence="5">
    <location>
        <begin position="1"/>
        <end position="28"/>
    </location>
</feature>
<proteinExistence type="predicted"/>
<dbReference type="Proteomes" id="UP000525078">
    <property type="component" value="Unassembled WGS sequence"/>
</dbReference>
<dbReference type="PANTHER" id="PTHR31744">
    <property type="entry name" value="PROTEIN CUP-SHAPED COTYLEDON 2-RELATED"/>
    <property type="match status" value="1"/>
</dbReference>
<evidence type="ECO:0000313" key="10">
    <source>
        <dbReference type="Proteomes" id="UP000583929"/>
    </source>
</evidence>
<dbReference type="Gene3D" id="2.170.150.80">
    <property type="entry name" value="NAC domain"/>
    <property type="match status" value="1"/>
</dbReference>
<comment type="caution">
    <text evidence="7">The sequence shown here is derived from an EMBL/GenBank/DDBJ whole genome shotgun (WGS) entry which is preliminary data.</text>
</comment>
<keyword evidence="2" id="KW-0238">DNA-binding</keyword>
<dbReference type="Pfam" id="PF02365">
    <property type="entry name" value="NAM"/>
    <property type="match status" value="1"/>
</dbReference>
<keyword evidence="1" id="KW-0805">Transcription regulation</keyword>
<dbReference type="GO" id="GO:0003677">
    <property type="term" value="F:DNA binding"/>
    <property type="evidence" value="ECO:0007669"/>
    <property type="project" value="UniProtKB-KW"/>
</dbReference>
<keyword evidence="4" id="KW-0539">Nucleus</keyword>
<dbReference type="GO" id="GO:0005634">
    <property type="term" value="C:nucleus"/>
    <property type="evidence" value="ECO:0007669"/>
    <property type="project" value="UniProtKB-ARBA"/>
</dbReference>
<protein>
    <recommendedName>
        <fullName evidence="6">NAC domain-containing protein</fullName>
    </recommendedName>
</protein>